<dbReference type="GO" id="GO:0005085">
    <property type="term" value="F:guanyl-nucleotide exchange factor activity"/>
    <property type="evidence" value="ECO:0007669"/>
    <property type="project" value="UniProtKB-KW"/>
</dbReference>
<dbReference type="VEuPathDB" id="VectorBase:SSCA001518"/>
<dbReference type="InterPro" id="IPR007515">
    <property type="entry name" value="Mss4"/>
</dbReference>
<dbReference type="InterPro" id="IPR011057">
    <property type="entry name" value="Mss4-like_sf"/>
</dbReference>
<sequence>MFLDRIQSLELVQKIMAEPEEICEDPPLKFEVNDAGKNAINVYCKIPGCKSLVFLADCALLEQYERVLPIDKTETLVKRFWRIDNMYQFENVSFTQEADTKDGKIKYLACCDCEYGPIGFQDLDTKICYVACDRIHGSDEMGFNFSSILNN</sequence>
<evidence type="ECO:0000256" key="1">
    <source>
        <dbReference type="ARBA" id="ARBA00022448"/>
    </source>
</evidence>
<proteinExistence type="predicted"/>
<evidence type="ECO:0000313" key="4">
    <source>
        <dbReference type="EMBL" id="KPM02777.1"/>
    </source>
</evidence>
<dbReference type="AlphaFoldDB" id="A0A131ZVV5"/>
<dbReference type="GO" id="GO:0007264">
    <property type="term" value="P:small GTPase-mediated signal transduction"/>
    <property type="evidence" value="ECO:0007669"/>
    <property type="project" value="InterPro"/>
</dbReference>
<name>A0A131ZVV5_SARSC</name>
<dbReference type="GO" id="GO:0008270">
    <property type="term" value="F:zinc ion binding"/>
    <property type="evidence" value="ECO:0007669"/>
    <property type="project" value="TreeGrafter"/>
</dbReference>
<keyword evidence="2" id="KW-0344">Guanine-nucleotide releasing factor</keyword>
<keyword evidence="3" id="KW-0653">Protein transport</keyword>
<dbReference type="PANTHER" id="PTHR13276:SF0">
    <property type="entry name" value="GUANINE NUCLEOTIDE EXCHANGE FACTOR MSS4"/>
    <property type="match status" value="1"/>
</dbReference>
<reference evidence="4 5" key="1">
    <citation type="journal article" date="2015" name="Parasit. Vectors">
        <title>Draft genome of the scabies mite.</title>
        <authorList>
            <person name="Rider S.D.Jr."/>
            <person name="Morgan M.S."/>
            <person name="Arlian L.G."/>
        </authorList>
    </citation>
    <scope>NUCLEOTIDE SEQUENCE [LARGE SCALE GENOMIC DNA]</scope>
    <source>
        <strain evidence="4">Arlian Lab</strain>
    </source>
</reference>
<dbReference type="EMBL" id="JXLN01002861">
    <property type="protein sequence ID" value="KPM02777.1"/>
    <property type="molecule type" value="Genomic_DNA"/>
</dbReference>
<gene>
    <name evidence="4" type="ORF">QR98_0011960</name>
</gene>
<dbReference type="GO" id="GO:0005829">
    <property type="term" value="C:cytosol"/>
    <property type="evidence" value="ECO:0007669"/>
    <property type="project" value="TreeGrafter"/>
</dbReference>
<dbReference type="Gene3D" id="2.170.150.10">
    <property type="entry name" value="Metal Binding Protein, Guanine Nucleotide Exchange Factor, Chain A"/>
    <property type="match status" value="1"/>
</dbReference>
<dbReference type="PANTHER" id="PTHR13276">
    <property type="entry name" value="GUANINE NUCLEOTIDE EXCHANGE FACTOR MSS4"/>
    <property type="match status" value="1"/>
</dbReference>
<dbReference type="SUPFAM" id="SSF51316">
    <property type="entry name" value="Mss4-like"/>
    <property type="match status" value="1"/>
</dbReference>
<evidence type="ECO:0000256" key="3">
    <source>
        <dbReference type="ARBA" id="ARBA00022927"/>
    </source>
</evidence>
<dbReference type="PROSITE" id="PS51796">
    <property type="entry name" value="MSS4"/>
    <property type="match status" value="1"/>
</dbReference>
<dbReference type="GO" id="GO:0015031">
    <property type="term" value="P:protein transport"/>
    <property type="evidence" value="ECO:0007669"/>
    <property type="project" value="UniProtKB-KW"/>
</dbReference>
<dbReference type="OrthoDB" id="30840at2759"/>
<dbReference type="GO" id="GO:0006892">
    <property type="term" value="P:post-Golgi vesicle-mediated transport"/>
    <property type="evidence" value="ECO:0007669"/>
    <property type="project" value="TreeGrafter"/>
</dbReference>
<dbReference type="Pfam" id="PF04421">
    <property type="entry name" value="Mss4"/>
    <property type="match status" value="1"/>
</dbReference>
<accession>A0A131ZVV5</accession>
<evidence type="ECO:0000313" key="5">
    <source>
        <dbReference type="Proteomes" id="UP000616769"/>
    </source>
</evidence>
<dbReference type="Proteomes" id="UP000616769">
    <property type="component" value="Unassembled WGS sequence"/>
</dbReference>
<dbReference type="GO" id="GO:0016020">
    <property type="term" value="C:membrane"/>
    <property type="evidence" value="ECO:0007669"/>
    <property type="project" value="TreeGrafter"/>
</dbReference>
<keyword evidence="1" id="KW-0813">Transport</keyword>
<dbReference type="InterPro" id="IPR011323">
    <property type="entry name" value="Mss4/transl-control_tumour"/>
</dbReference>
<organism evidence="4 5">
    <name type="scientific">Sarcoptes scabiei</name>
    <name type="common">Itch mite</name>
    <name type="synonym">Acarus scabiei</name>
    <dbReference type="NCBI Taxonomy" id="52283"/>
    <lineage>
        <taxon>Eukaryota</taxon>
        <taxon>Metazoa</taxon>
        <taxon>Ecdysozoa</taxon>
        <taxon>Arthropoda</taxon>
        <taxon>Chelicerata</taxon>
        <taxon>Arachnida</taxon>
        <taxon>Acari</taxon>
        <taxon>Acariformes</taxon>
        <taxon>Sarcoptiformes</taxon>
        <taxon>Astigmata</taxon>
        <taxon>Psoroptidia</taxon>
        <taxon>Sarcoptoidea</taxon>
        <taxon>Sarcoptidae</taxon>
        <taxon>Sarcoptinae</taxon>
        <taxon>Sarcoptes</taxon>
    </lineage>
</organism>
<protein>
    <submittedName>
        <fullName evidence="4">Guanine nucleotide exchange factor MSS4-like protein</fullName>
    </submittedName>
</protein>
<evidence type="ECO:0000256" key="2">
    <source>
        <dbReference type="ARBA" id="ARBA00022658"/>
    </source>
</evidence>
<comment type="caution">
    <text evidence="4">The sequence shown here is derived from an EMBL/GenBank/DDBJ whole genome shotgun (WGS) entry which is preliminary data.</text>
</comment>